<sequence>MTLIAQYLVTGIVTGCFLILATIGFSLTRRVEGFLNIAHAEMLGVSAFIAWGLNTQVLALHTRSHCRDRCDRLYRPLHWETRL</sequence>
<organism evidence="2 3">
    <name type="scientific">Sulfitobacter porphyrae</name>
    <dbReference type="NCBI Taxonomy" id="1246864"/>
    <lineage>
        <taxon>Bacteria</taxon>
        <taxon>Pseudomonadati</taxon>
        <taxon>Pseudomonadota</taxon>
        <taxon>Alphaproteobacteria</taxon>
        <taxon>Rhodobacterales</taxon>
        <taxon>Roseobacteraceae</taxon>
        <taxon>Sulfitobacter</taxon>
    </lineage>
</organism>
<proteinExistence type="predicted"/>
<reference evidence="3" key="1">
    <citation type="journal article" date="2019" name="Int. J. Syst. Evol. Microbiol.">
        <title>The Global Catalogue of Microorganisms (GCM) 10K type strain sequencing project: providing services to taxonomists for standard genome sequencing and annotation.</title>
        <authorList>
            <consortium name="The Broad Institute Genomics Platform"/>
            <consortium name="The Broad Institute Genome Sequencing Center for Infectious Disease"/>
            <person name="Wu L."/>
            <person name="Ma J."/>
        </authorList>
    </citation>
    <scope>NUCLEOTIDE SEQUENCE [LARGE SCALE GENOMIC DNA]</scope>
    <source>
        <strain evidence="3">CCUG 66188</strain>
    </source>
</reference>
<dbReference type="Proteomes" id="UP001596353">
    <property type="component" value="Unassembled WGS sequence"/>
</dbReference>
<keyword evidence="1" id="KW-0812">Transmembrane</keyword>
<keyword evidence="1" id="KW-0472">Membrane</keyword>
<keyword evidence="3" id="KW-1185">Reference proteome</keyword>
<evidence type="ECO:0000313" key="3">
    <source>
        <dbReference type="Proteomes" id="UP001596353"/>
    </source>
</evidence>
<feature type="transmembrane region" description="Helical" evidence="1">
    <location>
        <begin position="7"/>
        <end position="27"/>
    </location>
</feature>
<evidence type="ECO:0000313" key="2">
    <source>
        <dbReference type="EMBL" id="MFC6763136.1"/>
    </source>
</evidence>
<accession>A0ABW2BD62</accession>
<keyword evidence="1" id="KW-1133">Transmembrane helix</keyword>
<dbReference type="EMBL" id="JBHSWG010000008">
    <property type="protein sequence ID" value="MFC6763136.1"/>
    <property type="molecule type" value="Genomic_DNA"/>
</dbReference>
<feature type="transmembrane region" description="Helical" evidence="1">
    <location>
        <begin position="33"/>
        <end position="53"/>
    </location>
</feature>
<gene>
    <name evidence="2" type="ORF">ACFQFQ_31695</name>
</gene>
<protein>
    <recommendedName>
        <fullName evidence="4">Branched-chain amino acid transport system / permease component</fullName>
    </recommendedName>
</protein>
<evidence type="ECO:0008006" key="4">
    <source>
        <dbReference type="Google" id="ProtNLM"/>
    </source>
</evidence>
<evidence type="ECO:0000256" key="1">
    <source>
        <dbReference type="SAM" id="Phobius"/>
    </source>
</evidence>
<name>A0ABW2BD62_9RHOB</name>
<comment type="caution">
    <text evidence="2">The sequence shown here is derived from an EMBL/GenBank/DDBJ whole genome shotgun (WGS) entry which is preliminary data.</text>
</comment>